<evidence type="ECO:0000259" key="8">
    <source>
        <dbReference type="Pfam" id="PF09335"/>
    </source>
</evidence>
<comment type="subcellular location">
    <subcellularLocation>
        <location evidence="1">Membrane</location>
        <topology evidence="1">Multi-pass membrane protein</topology>
    </subcellularLocation>
</comment>
<dbReference type="PANTHER" id="PTHR43220:SF18">
    <property type="entry name" value="TRANSMEMBRANE PROTEIN 41B"/>
    <property type="match status" value="1"/>
</dbReference>
<evidence type="ECO:0000256" key="6">
    <source>
        <dbReference type="SAM" id="Phobius"/>
    </source>
</evidence>
<evidence type="ECO:0000256" key="1">
    <source>
        <dbReference type="ARBA" id="ARBA00004141"/>
    </source>
</evidence>
<evidence type="ECO:0000256" key="4">
    <source>
        <dbReference type="ARBA" id="ARBA00023136"/>
    </source>
</evidence>
<organism evidence="9">
    <name type="scientific">Arcella intermedia</name>
    <dbReference type="NCBI Taxonomy" id="1963864"/>
    <lineage>
        <taxon>Eukaryota</taxon>
        <taxon>Amoebozoa</taxon>
        <taxon>Tubulinea</taxon>
        <taxon>Elardia</taxon>
        <taxon>Arcellinida</taxon>
        <taxon>Sphaerothecina</taxon>
        <taxon>Arcellidae</taxon>
        <taxon>Arcella</taxon>
    </lineage>
</organism>
<dbReference type="AlphaFoldDB" id="A0A6B2LGE7"/>
<proteinExistence type="inferred from homology"/>
<keyword evidence="7" id="KW-0732">Signal</keyword>
<dbReference type="Pfam" id="PF09335">
    <property type="entry name" value="VTT_dom"/>
    <property type="match status" value="1"/>
</dbReference>
<keyword evidence="2 6" id="KW-0812">Transmembrane</keyword>
<feature type="transmembrane region" description="Helical" evidence="6">
    <location>
        <begin position="91"/>
        <end position="115"/>
    </location>
</feature>
<dbReference type="GO" id="GO:0000045">
    <property type="term" value="P:autophagosome assembly"/>
    <property type="evidence" value="ECO:0007669"/>
    <property type="project" value="TreeGrafter"/>
</dbReference>
<feature type="transmembrane region" description="Helical" evidence="6">
    <location>
        <begin position="146"/>
        <end position="164"/>
    </location>
</feature>
<evidence type="ECO:0000313" key="9">
    <source>
        <dbReference type="EMBL" id="NDV35808.1"/>
    </source>
</evidence>
<sequence>MSVGVVGLVFFLAASALAYVLLNFPPLDSSQREKLKLPGSMSDVKELREVVSQYTDNYYSTVILGFSLTYLFLQSFCIPGSIFLSFLAGSLFGIAVGIPLVCFLSACGASGAYWLSFFFGRSFLDYFCSDKTKLFQEKLDQQRENIFFYFLFLRFSPLFPNWLVNIGSPVCKVPFLVFWVGTFIGVFPQTFIAVNAGLRLQEINDPKEILDYRTFSILLMISLLTILPTFLKNRLLKKQKDS</sequence>
<feature type="transmembrane region" description="Helical" evidence="6">
    <location>
        <begin position="58"/>
        <end position="84"/>
    </location>
</feature>
<dbReference type="InterPro" id="IPR045014">
    <property type="entry name" value="TM41A/B"/>
</dbReference>
<comment type="similarity">
    <text evidence="5">Belongs to the TMEM41 family.</text>
</comment>
<feature type="transmembrane region" description="Helical" evidence="6">
    <location>
        <begin position="214"/>
        <end position="231"/>
    </location>
</feature>
<feature type="domain" description="VTT" evidence="8">
    <location>
        <begin position="78"/>
        <end position="197"/>
    </location>
</feature>
<dbReference type="InterPro" id="IPR032816">
    <property type="entry name" value="VTT_dom"/>
</dbReference>
<accession>A0A6B2LGE7</accession>
<dbReference type="EMBL" id="GIBP01006839">
    <property type="protein sequence ID" value="NDV35808.1"/>
    <property type="molecule type" value="Transcribed_RNA"/>
</dbReference>
<keyword evidence="3 6" id="KW-1133">Transmembrane helix</keyword>
<dbReference type="GO" id="GO:0005789">
    <property type="term" value="C:endoplasmic reticulum membrane"/>
    <property type="evidence" value="ECO:0007669"/>
    <property type="project" value="TreeGrafter"/>
</dbReference>
<evidence type="ECO:0000256" key="2">
    <source>
        <dbReference type="ARBA" id="ARBA00022692"/>
    </source>
</evidence>
<feature type="chain" id="PRO_5025685159" description="VTT domain-containing protein" evidence="7">
    <location>
        <begin position="19"/>
        <end position="242"/>
    </location>
</feature>
<reference evidence="9" key="1">
    <citation type="journal article" date="2020" name="J. Eukaryot. Microbiol.">
        <title>De novo Sequencing, Assembly and Annotation of the Transcriptome for the Free-Living Testate Amoeba Arcella intermedia.</title>
        <authorList>
            <person name="Ribeiro G.M."/>
            <person name="Porfirio-Sousa A.L."/>
            <person name="Maurer-Alcala X.X."/>
            <person name="Katz L.A."/>
            <person name="Lahr D.J.G."/>
        </authorList>
    </citation>
    <scope>NUCLEOTIDE SEQUENCE</scope>
</reference>
<name>A0A6B2LGE7_9EUKA</name>
<feature type="signal peptide" evidence="7">
    <location>
        <begin position="1"/>
        <end position="18"/>
    </location>
</feature>
<evidence type="ECO:0000256" key="7">
    <source>
        <dbReference type="SAM" id="SignalP"/>
    </source>
</evidence>
<evidence type="ECO:0000256" key="5">
    <source>
        <dbReference type="ARBA" id="ARBA00025797"/>
    </source>
</evidence>
<evidence type="ECO:0000256" key="3">
    <source>
        <dbReference type="ARBA" id="ARBA00022989"/>
    </source>
</evidence>
<feature type="transmembrane region" description="Helical" evidence="6">
    <location>
        <begin position="176"/>
        <end position="194"/>
    </location>
</feature>
<protein>
    <recommendedName>
        <fullName evidence="8">VTT domain-containing protein</fullName>
    </recommendedName>
</protein>
<keyword evidence="4 6" id="KW-0472">Membrane</keyword>
<dbReference type="PANTHER" id="PTHR43220">
    <property type="match status" value="1"/>
</dbReference>